<protein>
    <submittedName>
        <fullName evidence="2 4">Uncharacterized protein</fullName>
    </submittedName>
</protein>
<reference evidence="4" key="1">
    <citation type="submission" date="2017-02" db="UniProtKB">
        <authorList>
            <consortium name="WormBaseParasite"/>
        </authorList>
    </citation>
    <scope>IDENTIFICATION</scope>
</reference>
<proteinExistence type="predicted"/>
<dbReference type="Proteomes" id="UP000268014">
    <property type="component" value="Unassembled WGS sequence"/>
</dbReference>
<evidence type="ECO:0000313" key="4">
    <source>
        <dbReference type="WBParaSite" id="HPLM_0001177801-mRNA-1"/>
    </source>
</evidence>
<reference evidence="2 3" key="2">
    <citation type="submission" date="2018-11" db="EMBL/GenBank/DDBJ databases">
        <authorList>
            <consortium name="Pathogen Informatics"/>
        </authorList>
    </citation>
    <scope>NUCLEOTIDE SEQUENCE [LARGE SCALE GENOMIC DNA]</scope>
    <source>
        <strain evidence="2 3">MHpl1</strain>
    </source>
</reference>
<name>A0A0N4WKZ1_HAEPC</name>
<feature type="compositionally biased region" description="Low complexity" evidence="1">
    <location>
        <begin position="36"/>
        <end position="60"/>
    </location>
</feature>
<dbReference type="EMBL" id="UZAF01017656">
    <property type="protein sequence ID" value="VDO43787.1"/>
    <property type="molecule type" value="Genomic_DNA"/>
</dbReference>
<dbReference type="WBParaSite" id="HPLM_0001177801-mRNA-1">
    <property type="protein sequence ID" value="HPLM_0001177801-mRNA-1"/>
    <property type="gene ID" value="HPLM_0001177801"/>
</dbReference>
<accession>A0A0N4WKZ1</accession>
<keyword evidence="3" id="KW-1185">Reference proteome</keyword>
<evidence type="ECO:0000313" key="2">
    <source>
        <dbReference type="EMBL" id="VDO43787.1"/>
    </source>
</evidence>
<sequence length="83" mass="9030">MAPSKNVNAGPTRPPTPKPVRNRISFADVVRSQDTSGSSSGPEPMSSPTLSRMSSTLSSEESITGIFRFDLEISRCLPRKKHQ</sequence>
<organism evidence="4">
    <name type="scientific">Haemonchus placei</name>
    <name type="common">Barber's pole worm</name>
    <dbReference type="NCBI Taxonomy" id="6290"/>
    <lineage>
        <taxon>Eukaryota</taxon>
        <taxon>Metazoa</taxon>
        <taxon>Ecdysozoa</taxon>
        <taxon>Nematoda</taxon>
        <taxon>Chromadorea</taxon>
        <taxon>Rhabditida</taxon>
        <taxon>Rhabditina</taxon>
        <taxon>Rhabditomorpha</taxon>
        <taxon>Strongyloidea</taxon>
        <taxon>Trichostrongylidae</taxon>
        <taxon>Haemonchus</taxon>
    </lineage>
</organism>
<feature type="region of interest" description="Disordered" evidence="1">
    <location>
        <begin position="1"/>
        <end position="60"/>
    </location>
</feature>
<evidence type="ECO:0000256" key="1">
    <source>
        <dbReference type="SAM" id="MobiDB-lite"/>
    </source>
</evidence>
<gene>
    <name evidence="2" type="ORF">HPLM_LOCUS11770</name>
</gene>
<evidence type="ECO:0000313" key="3">
    <source>
        <dbReference type="Proteomes" id="UP000268014"/>
    </source>
</evidence>
<dbReference type="AlphaFoldDB" id="A0A0N4WKZ1"/>